<dbReference type="InterPro" id="IPR028889">
    <property type="entry name" value="USP"/>
</dbReference>
<dbReference type="InterPro" id="IPR001394">
    <property type="entry name" value="Peptidase_C19_UCH"/>
</dbReference>
<dbReference type="Pfam" id="PF00443">
    <property type="entry name" value="UCH"/>
    <property type="match status" value="1"/>
</dbReference>
<keyword evidence="12" id="KW-0788">Thiol protease</keyword>
<keyword evidence="10" id="KW-0833">Ubl conjugation pathway</keyword>
<evidence type="ECO:0000256" key="1">
    <source>
        <dbReference type="ARBA" id="ARBA00000707"/>
    </source>
</evidence>
<dbReference type="PROSITE" id="PS50245">
    <property type="entry name" value="CAP_GLY_2"/>
    <property type="match status" value="1"/>
</dbReference>
<feature type="domain" description="CAP-Gly" evidence="16">
    <location>
        <begin position="136"/>
        <end position="181"/>
    </location>
</feature>
<feature type="compositionally biased region" description="Polar residues" evidence="14">
    <location>
        <begin position="301"/>
        <end position="318"/>
    </location>
</feature>
<feature type="compositionally biased region" description="Polar residues" evidence="14">
    <location>
        <begin position="420"/>
        <end position="441"/>
    </location>
</feature>
<dbReference type="FunFam" id="3.90.70.10:FF:000009">
    <property type="entry name" value="Putative ubiquitin carboxyl-terminal hydrolase CYLD"/>
    <property type="match status" value="1"/>
</dbReference>
<comment type="subcellular location">
    <subcellularLocation>
        <location evidence="2">Cytoplasm</location>
        <location evidence="2">Cytoskeleton</location>
        <location evidence="2">Microtubule organizing center</location>
        <location evidence="2">Centrosome</location>
    </subcellularLocation>
    <subcellularLocation>
        <location evidence="3">Cytoplasm</location>
        <location evidence="3">Perinuclear region</location>
    </subcellularLocation>
</comment>
<dbReference type="Proteomes" id="UP001209878">
    <property type="component" value="Unassembled WGS sequence"/>
</dbReference>
<dbReference type="InterPro" id="IPR038765">
    <property type="entry name" value="Papain-like_cys_pep_sf"/>
</dbReference>
<dbReference type="PROSITE" id="PS50235">
    <property type="entry name" value="USP_3"/>
    <property type="match status" value="1"/>
</dbReference>
<dbReference type="Gene3D" id="2.30.30.190">
    <property type="entry name" value="CAP Gly-rich-like domain"/>
    <property type="match status" value="3"/>
</dbReference>
<keyword evidence="8" id="KW-0645">Protease</keyword>
<evidence type="ECO:0000259" key="15">
    <source>
        <dbReference type="PROSITE" id="PS50235"/>
    </source>
</evidence>
<organism evidence="17 18">
    <name type="scientific">Ridgeia piscesae</name>
    <name type="common">Tubeworm</name>
    <dbReference type="NCBI Taxonomy" id="27915"/>
    <lineage>
        <taxon>Eukaryota</taxon>
        <taxon>Metazoa</taxon>
        <taxon>Spiralia</taxon>
        <taxon>Lophotrochozoa</taxon>
        <taxon>Annelida</taxon>
        <taxon>Polychaeta</taxon>
        <taxon>Sedentaria</taxon>
        <taxon>Canalipalpata</taxon>
        <taxon>Sabellida</taxon>
        <taxon>Siboglinidae</taxon>
        <taxon>Ridgeia</taxon>
    </lineage>
</organism>
<feature type="region of interest" description="Disordered" evidence="14">
    <location>
        <begin position="294"/>
        <end position="345"/>
    </location>
</feature>
<dbReference type="GO" id="GO:0048471">
    <property type="term" value="C:perinuclear region of cytoplasm"/>
    <property type="evidence" value="ECO:0007669"/>
    <property type="project" value="UniProtKB-SubCell"/>
</dbReference>
<gene>
    <name evidence="17" type="ORF">NP493_304g06045</name>
</gene>
<evidence type="ECO:0000259" key="16">
    <source>
        <dbReference type="PROSITE" id="PS50245"/>
    </source>
</evidence>
<comment type="caution">
    <text evidence="17">The sequence shown here is derived from an EMBL/GenBank/DDBJ whole genome shotgun (WGS) entry which is preliminary data.</text>
</comment>
<evidence type="ECO:0000256" key="14">
    <source>
        <dbReference type="SAM" id="MobiDB-lite"/>
    </source>
</evidence>
<dbReference type="Pfam" id="PF01302">
    <property type="entry name" value="CAP_GLY"/>
    <property type="match status" value="3"/>
</dbReference>
<dbReference type="GO" id="GO:0005813">
    <property type="term" value="C:centrosome"/>
    <property type="evidence" value="ECO:0007669"/>
    <property type="project" value="UniProtKB-SubCell"/>
</dbReference>
<evidence type="ECO:0000256" key="9">
    <source>
        <dbReference type="ARBA" id="ARBA00022723"/>
    </source>
</evidence>
<keyword evidence="13" id="KW-0862">Zinc</keyword>
<dbReference type="SUPFAM" id="SSF74924">
    <property type="entry name" value="Cap-Gly domain"/>
    <property type="match status" value="3"/>
</dbReference>
<evidence type="ECO:0000256" key="13">
    <source>
        <dbReference type="ARBA" id="ARBA00022833"/>
    </source>
</evidence>
<proteinExistence type="inferred from homology"/>
<dbReference type="EMBL" id="JAODUO010000305">
    <property type="protein sequence ID" value="KAK2183583.1"/>
    <property type="molecule type" value="Genomic_DNA"/>
</dbReference>
<evidence type="ECO:0000313" key="17">
    <source>
        <dbReference type="EMBL" id="KAK2183583.1"/>
    </source>
</evidence>
<dbReference type="GO" id="GO:0046872">
    <property type="term" value="F:metal ion binding"/>
    <property type="evidence" value="ECO:0007669"/>
    <property type="project" value="UniProtKB-KW"/>
</dbReference>
<dbReference type="SMART" id="SM01052">
    <property type="entry name" value="CAP_GLY"/>
    <property type="match status" value="3"/>
</dbReference>
<keyword evidence="7" id="KW-0597">Phosphoprotein</keyword>
<evidence type="ECO:0000313" key="18">
    <source>
        <dbReference type="Proteomes" id="UP001209878"/>
    </source>
</evidence>
<sequence>MYYILTKKQIARRKEKSLQGKHKWDEIVVLEGSLWFTQESVSTSRQYHSHSTELILHSEEHNGAVLRYEHGDVKPLSGDQYNLLLALTVCSERLKVFMDPAWLKEAAEIVPGSIVYVLSKYSISQEKLVGKVRYKGTLLGVQGIWFGVELSAPHKGKGNSDGMYKQQQLFQCGVDCGMFVAINRLRKCPDSVAFEANSPLPEAPVSVGERVVWFSDKGAELGTVRWVGVLHDCKTGDLTVGVEFDRPVGTGTGKYHDRQLFRTKQGHASLIPPIGLIKASEYCADLPATQAAGANHAATTPRSSASSHGAGTSNSSATPRCATLPSRPLPSRTQPEQSIYDRQPVNTLANDIVTYRPTHALQTDAEHHGARAKGGQTCDFAVGQHRRADTTTVDSDEEDGHTDLIRHRPYTAPMAAAGRSSLSNNTAPLPRQGSKTQNGDTNGDYFIPKTLDPVEAGTDLELNSTVEVCGNPEYCRYGIIRWIGYIRDKNKPIAGLEMEEESGACTDGTFGRTRLFTCPPKKGFFVHLKKLRRDGRFEEAGQDLNRRESLAFGTIDCPEVQGMVEPPSDVTELSVYIGKNKGIQGHHNSCYLDAMLFSMFSFSLAFDQLLHRPRRQGDIEEYEQVQGVLRDCIVNPLRKNFFVRADKVLKLRRQLDKLGSVEGLTSEEKDPEEFLSSLLEQIMKADPFIQLNSGQESYFYQLFLEKDEHIVLPTTQQLLGLSFLQSNIKLMGVPSCLILQMPRFGKDYRMYKRIMPSLFLDITDILDKGPRACTICDGLAEYECKDCYKKNNTGLDQIAYCDECLRKSHLRKRRDHKPQKLKVNQEYIDFMEKNKGTHDDVPIKRQLMELFAVVSIERSHYVAFVKCGTGEDAPWVFADSMADRQGGQNGYNVPEVTPCPLLPEWLQQEDHANILACPDDKQLPEHMRRILCDAYICMYQSREVMMYG</sequence>
<keyword evidence="11" id="KW-0378">Hydrolase</keyword>
<dbReference type="PANTHER" id="PTHR11830">
    <property type="entry name" value="40S RIBOSOMAL PROTEIN S3A"/>
    <property type="match status" value="1"/>
</dbReference>
<accession>A0AAD9L7G4</accession>
<keyword evidence="6" id="KW-0963">Cytoplasm</keyword>
<dbReference type="InterPro" id="IPR000938">
    <property type="entry name" value="CAP-Gly_domain"/>
</dbReference>
<feature type="domain" description="USP" evidence="15">
    <location>
        <begin position="581"/>
        <end position="942"/>
    </location>
</feature>
<dbReference type="GO" id="GO:0006508">
    <property type="term" value="P:proteolysis"/>
    <property type="evidence" value="ECO:0007669"/>
    <property type="project" value="UniProtKB-KW"/>
</dbReference>
<evidence type="ECO:0000256" key="4">
    <source>
        <dbReference type="ARBA" id="ARBA00009085"/>
    </source>
</evidence>
<evidence type="ECO:0000256" key="7">
    <source>
        <dbReference type="ARBA" id="ARBA00022553"/>
    </source>
</evidence>
<evidence type="ECO:0000256" key="8">
    <source>
        <dbReference type="ARBA" id="ARBA00022670"/>
    </source>
</evidence>
<evidence type="ECO:0000256" key="6">
    <source>
        <dbReference type="ARBA" id="ARBA00022490"/>
    </source>
</evidence>
<dbReference type="SUPFAM" id="SSF54001">
    <property type="entry name" value="Cysteine proteinases"/>
    <property type="match status" value="1"/>
</dbReference>
<evidence type="ECO:0000256" key="12">
    <source>
        <dbReference type="ARBA" id="ARBA00022807"/>
    </source>
</evidence>
<comment type="catalytic activity">
    <reaction evidence="1">
        <text>Thiol-dependent hydrolysis of ester, thioester, amide, peptide and isopeptide bonds formed by the C-terminal Gly of ubiquitin (a 76-residue protein attached to proteins as an intracellular targeting signal).</text>
        <dbReference type="EC" id="3.4.19.12"/>
    </reaction>
</comment>
<comment type="similarity">
    <text evidence="4">Belongs to the peptidase C19 family.</text>
</comment>
<dbReference type="InterPro" id="IPR036859">
    <property type="entry name" value="CAP-Gly_dom_sf"/>
</dbReference>
<name>A0AAD9L7G4_RIDPI</name>
<dbReference type="Gene3D" id="3.90.70.10">
    <property type="entry name" value="Cysteine proteinases"/>
    <property type="match status" value="1"/>
</dbReference>
<protein>
    <recommendedName>
        <fullName evidence="5">ubiquitinyl hydrolase 1</fullName>
        <ecNumber evidence="5">3.4.19.12</ecNumber>
    </recommendedName>
</protein>
<dbReference type="EC" id="3.4.19.12" evidence="5"/>
<evidence type="ECO:0000256" key="5">
    <source>
        <dbReference type="ARBA" id="ARBA00012759"/>
    </source>
</evidence>
<evidence type="ECO:0000256" key="2">
    <source>
        <dbReference type="ARBA" id="ARBA00004300"/>
    </source>
</evidence>
<reference evidence="17" key="1">
    <citation type="journal article" date="2023" name="Mol. Biol. Evol.">
        <title>Third-Generation Sequencing Reveals the Adaptive Role of the Epigenome in Three Deep-Sea Polychaetes.</title>
        <authorList>
            <person name="Perez M."/>
            <person name="Aroh O."/>
            <person name="Sun Y."/>
            <person name="Lan Y."/>
            <person name="Juniper S.K."/>
            <person name="Young C.R."/>
            <person name="Angers B."/>
            <person name="Qian P.Y."/>
        </authorList>
    </citation>
    <scope>NUCLEOTIDE SEQUENCE</scope>
    <source>
        <strain evidence="17">R07B-5</strain>
    </source>
</reference>
<dbReference type="AlphaFoldDB" id="A0AAD9L7G4"/>
<feature type="region of interest" description="Disordered" evidence="14">
    <location>
        <begin position="417"/>
        <end position="445"/>
    </location>
</feature>
<evidence type="ECO:0000256" key="10">
    <source>
        <dbReference type="ARBA" id="ARBA00022786"/>
    </source>
</evidence>
<evidence type="ECO:0000256" key="11">
    <source>
        <dbReference type="ARBA" id="ARBA00022801"/>
    </source>
</evidence>
<dbReference type="GO" id="GO:0004843">
    <property type="term" value="F:cysteine-type deubiquitinase activity"/>
    <property type="evidence" value="ECO:0007669"/>
    <property type="project" value="UniProtKB-EC"/>
</dbReference>
<dbReference type="GO" id="GO:0016579">
    <property type="term" value="P:protein deubiquitination"/>
    <property type="evidence" value="ECO:0007669"/>
    <property type="project" value="InterPro"/>
</dbReference>
<keyword evidence="18" id="KW-1185">Reference proteome</keyword>
<evidence type="ECO:0000256" key="3">
    <source>
        <dbReference type="ARBA" id="ARBA00004556"/>
    </source>
</evidence>
<keyword evidence="9" id="KW-0479">Metal-binding</keyword>